<dbReference type="eggNOG" id="COG0845">
    <property type="taxonomic scope" value="Bacteria"/>
</dbReference>
<dbReference type="HOGENOM" id="CLU_739192_0_0_5"/>
<dbReference type="InterPro" id="IPR058792">
    <property type="entry name" value="Beta-barrel_RND_2"/>
</dbReference>
<dbReference type="GO" id="GO:0060003">
    <property type="term" value="P:copper ion export"/>
    <property type="evidence" value="ECO:0007669"/>
    <property type="project" value="TreeGrafter"/>
</dbReference>
<dbReference type="Gene3D" id="2.40.30.170">
    <property type="match status" value="1"/>
</dbReference>
<reference evidence="7 8" key="2">
    <citation type="journal article" date="2010" name="J. Bacteriol.">
        <title>Complete genome sequence of Beijerinckia indica subsp. indica.</title>
        <authorList>
            <person name="Tamas I."/>
            <person name="Dedysh S.N."/>
            <person name="Liesack W."/>
            <person name="Stott M.B."/>
            <person name="Alam M."/>
            <person name="Murrell J.C."/>
            <person name="Dunfield P.F."/>
        </authorList>
    </citation>
    <scope>NUCLEOTIDE SEQUENCE [LARGE SCALE GENOMIC DNA]</scope>
    <source>
        <strain evidence="8">ATCC 9039 / DSM 1715 / NCIMB 8712</strain>
    </source>
</reference>
<dbReference type="InterPro" id="IPR006143">
    <property type="entry name" value="RND_pump_MFP"/>
</dbReference>
<keyword evidence="3" id="KW-0175">Coiled coil</keyword>
<keyword evidence="8" id="KW-1185">Reference proteome</keyword>
<name>B2IG15_BEII9</name>
<dbReference type="OrthoDB" id="9806939at2"/>
<sequence length="403" mass="43003">MNMFKYKLPFKLRLLLIALSLSNVFPLPNAKAQQTQETKPAPALDYQPVKLGSDAQKNAELATVIVHDGTLSRIIPALASVMADDARTLHLKPAGSGKVMSINLILGARVAKGDILLEYRDNALRVANVQVTQAQAALEAAIAAQDEAEAAYQRARQLAGGAISRGEVSRRYALLQEAKSTVAMRQADITNTSNRIKEFNTATEQGDHLQTSSLIAPVDGLVLAVNTSMDGDLTAGQDVATIVDLSSVWVVSEVPPMDAAFITMGAHQYSFLAGRPETRIDSVVETIDGVVNPATGLIRIRSHIPNKHYALRPGMMLEARITSTTKISGVIVPSEAVQQINGNDVVFIPIDADSFQPRAVKIGLESDGQTIILSGLKDGESVVTRGSFTLKSVMLLADTAGGD</sequence>
<evidence type="ECO:0000256" key="1">
    <source>
        <dbReference type="ARBA" id="ARBA00009477"/>
    </source>
</evidence>
<dbReference type="PANTHER" id="PTHR30097:SF4">
    <property type="entry name" value="SLR6042 PROTEIN"/>
    <property type="match status" value="1"/>
</dbReference>
<evidence type="ECO:0000259" key="5">
    <source>
        <dbReference type="Pfam" id="PF25954"/>
    </source>
</evidence>
<evidence type="ECO:0000256" key="2">
    <source>
        <dbReference type="ARBA" id="ARBA00022448"/>
    </source>
</evidence>
<keyword evidence="4" id="KW-0732">Signal</keyword>
<organism evidence="7 8">
    <name type="scientific">Beijerinckia indica subsp. indica (strain ATCC 9039 / DSM 1715 / NCIMB 8712)</name>
    <dbReference type="NCBI Taxonomy" id="395963"/>
    <lineage>
        <taxon>Bacteria</taxon>
        <taxon>Pseudomonadati</taxon>
        <taxon>Pseudomonadota</taxon>
        <taxon>Alphaproteobacteria</taxon>
        <taxon>Hyphomicrobiales</taxon>
        <taxon>Beijerinckiaceae</taxon>
        <taxon>Beijerinckia</taxon>
    </lineage>
</organism>
<keyword evidence="2" id="KW-0813">Transport</keyword>
<dbReference type="AlphaFoldDB" id="B2IG15"/>
<evidence type="ECO:0000256" key="3">
    <source>
        <dbReference type="SAM" id="Coils"/>
    </source>
</evidence>
<dbReference type="Pfam" id="PF25975">
    <property type="entry name" value="CzcB_C"/>
    <property type="match status" value="1"/>
</dbReference>
<reference evidence="8" key="1">
    <citation type="submission" date="2008-03" db="EMBL/GenBank/DDBJ databases">
        <title>Complete sequence of chromosome of Beijerinckia indica subsp. indica ATCC 9039.</title>
        <authorList>
            <consortium name="US DOE Joint Genome Institute"/>
            <person name="Copeland A."/>
            <person name="Lucas S."/>
            <person name="Lapidus A."/>
            <person name="Glavina del Rio T."/>
            <person name="Dalin E."/>
            <person name="Tice H."/>
            <person name="Bruce D."/>
            <person name="Goodwin L."/>
            <person name="Pitluck S."/>
            <person name="LaButti K."/>
            <person name="Schmutz J."/>
            <person name="Larimer F."/>
            <person name="Land M."/>
            <person name="Hauser L."/>
            <person name="Kyrpides N."/>
            <person name="Mikhailova N."/>
            <person name="Dunfield P.F."/>
            <person name="Dedysh S.N."/>
            <person name="Liesack W."/>
            <person name="Saw J.H."/>
            <person name="Alam M."/>
            <person name="Chen Y."/>
            <person name="Murrell J.C."/>
            <person name="Richardson P."/>
        </authorList>
    </citation>
    <scope>NUCLEOTIDE SEQUENCE [LARGE SCALE GENOMIC DNA]</scope>
    <source>
        <strain evidence="8">ATCC 9039 / DSM 1715 / NCIMB 8712</strain>
    </source>
</reference>
<dbReference type="NCBIfam" id="TIGR01730">
    <property type="entry name" value="RND_mfp"/>
    <property type="match status" value="1"/>
</dbReference>
<feature type="domain" description="CzcB-like C-terminal circularly permuted SH3-like" evidence="6">
    <location>
        <begin position="330"/>
        <end position="391"/>
    </location>
</feature>
<evidence type="ECO:0000259" key="6">
    <source>
        <dbReference type="Pfam" id="PF25975"/>
    </source>
</evidence>
<evidence type="ECO:0000313" key="7">
    <source>
        <dbReference type="EMBL" id="ACB95772.1"/>
    </source>
</evidence>
<dbReference type="RefSeq" id="WP_012385128.1">
    <property type="nucleotide sequence ID" value="NC_010581.1"/>
</dbReference>
<dbReference type="GO" id="GO:0016020">
    <property type="term" value="C:membrane"/>
    <property type="evidence" value="ECO:0007669"/>
    <property type="project" value="InterPro"/>
</dbReference>
<comment type="similarity">
    <text evidence="1">Belongs to the membrane fusion protein (MFP) (TC 8.A.1) family.</text>
</comment>
<dbReference type="Proteomes" id="UP000001695">
    <property type="component" value="Chromosome"/>
</dbReference>
<dbReference type="Gene3D" id="2.40.50.100">
    <property type="match status" value="1"/>
</dbReference>
<dbReference type="KEGG" id="bid:Bind_2152"/>
<feature type="coiled-coil region" evidence="3">
    <location>
        <begin position="131"/>
        <end position="158"/>
    </location>
</feature>
<dbReference type="Gene3D" id="2.40.420.20">
    <property type="match status" value="1"/>
</dbReference>
<dbReference type="PANTHER" id="PTHR30097">
    <property type="entry name" value="CATION EFFLUX SYSTEM PROTEIN CUSB"/>
    <property type="match status" value="1"/>
</dbReference>
<dbReference type="EMBL" id="CP001016">
    <property type="protein sequence ID" value="ACB95772.1"/>
    <property type="molecule type" value="Genomic_DNA"/>
</dbReference>
<feature type="domain" description="CusB-like beta-barrel" evidence="5">
    <location>
        <begin position="247"/>
        <end position="323"/>
    </location>
</feature>
<feature type="chain" id="PRO_5002776676" evidence="4">
    <location>
        <begin position="33"/>
        <end position="403"/>
    </location>
</feature>
<protein>
    <submittedName>
        <fullName evidence="7">Efflux transporter, RND family, MFP subunit</fullName>
    </submittedName>
</protein>
<accession>B2IG15</accession>
<dbReference type="SUPFAM" id="SSF111369">
    <property type="entry name" value="HlyD-like secretion proteins"/>
    <property type="match status" value="1"/>
</dbReference>
<proteinExistence type="inferred from homology"/>
<dbReference type="Gene3D" id="1.10.287.470">
    <property type="entry name" value="Helix hairpin bin"/>
    <property type="match status" value="1"/>
</dbReference>
<dbReference type="InterPro" id="IPR058649">
    <property type="entry name" value="CzcB_C"/>
</dbReference>
<evidence type="ECO:0000256" key="4">
    <source>
        <dbReference type="SAM" id="SignalP"/>
    </source>
</evidence>
<dbReference type="Pfam" id="PF25954">
    <property type="entry name" value="Beta-barrel_RND_2"/>
    <property type="match status" value="1"/>
</dbReference>
<dbReference type="GO" id="GO:0015679">
    <property type="term" value="P:plasma membrane copper ion transport"/>
    <property type="evidence" value="ECO:0007669"/>
    <property type="project" value="TreeGrafter"/>
</dbReference>
<gene>
    <name evidence="7" type="ordered locus">Bind_2152</name>
</gene>
<evidence type="ECO:0000313" key="8">
    <source>
        <dbReference type="Proteomes" id="UP000001695"/>
    </source>
</evidence>
<dbReference type="STRING" id="395963.Bind_2152"/>
<dbReference type="InterPro" id="IPR051909">
    <property type="entry name" value="MFP_Cation_Efflux"/>
</dbReference>
<dbReference type="GO" id="GO:0022857">
    <property type="term" value="F:transmembrane transporter activity"/>
    <property type="evidence" value="ECO:0007669"/>
    <property type="project" value="InterPro"/>
</dbReference>
<feature type="signal peptide" evidence="4">
    <location>
        <begin position="1"/>
        <end position="32"/>
    </location>
</feature>
<dbReference type="GO" id="GO:0030313">
    <property type="term" value="C:cell envelope"/>
    <property type="evidence" value="ECO:0007669"/>
    <property type="project" value="TreeGrafter"/>
</dbReference>